<dbReference type="RefSeq" id="WP_323295416.1">
    <property type="nucleotide sequence ID" value="NZ_JAYFUM010000005.1"/>
</dbReference>
<comment type="caution">
    <text evidence="1">The sequence shown here is derived from an EMBL/GenBank/DDBJ whole genome shotgun (WGS) entry which is preliminary data.</text>
</comment>
<protein>
    <submittedName>
        <fullName evidence="1">Uncharacterized protein</fullName>
    </submittedName>
</protein>
<sequence length="257" mass="30889">MQNYIDIQNIREQNKIGLETYFLDKTNMFDIAIDKLIEDLKTGINNSHEQFDNWNELKETYPKRYAELVEEAERYEINIDHQKYDYILDIIHNQEQLLSLIEMKVIYAFKSLEIHIKNLLKASFNLKSTKDFYKWDNLIKFLEDKNIQVKTLNSYNEIVQLKSVNNAIKHSNDYEVTLTSIQEFKTSDKLTYAKVDKFYKRIKDKPNHFLQELISVIYNELYEFDDLKIKDIAESLALRMKKEDAKKLILKIEEQYE</sequence>
<dbReference type="EMBL" id="JAYFUM010000005">
    <property type="protein sequence ID" value="MEA5138247.1"/>
    <property type="molecule type" value="Genomic_DNA"/>
</dbReference>
<evidence type="ECO:0000313" key="1">
    <source>
        <dbReference type="EMBL" id="MEA5138247.1"/>
    </source>
</evidence>
<organism evidence="1 2">
    <name type="scientific">Arcicella rigui</name>
    <dbReference type="NCBI Taxonomy" id="797020"/>
    <lineage>
        <taxon>Bacteria</taxon>
        <taxon>Pseudomonadati</taxon>
        <taxon>Bacteroidota</taxon>
        <taxon>Cytophagia</taxon>
        <taxon>Cytophagales</taxon>
        <taxon>Flectobacillaceae</taxon>
        <taxon>Arcicella</taxon>
    </lineage>
</organism>
<evidence type="ECO:0000313" key="2">
    <source>
        <dbReference type="Proteomes" id="UP001302949"/>
    </source>
</evidence>
<gene>
    <name evidence="1" type="ORF">VB248_03845</name>
</gene>
<dbReference type="Proteomes" id="UP001302949">
    <property type="component" value="Unassembled WGS sequence"/>
</dbReference>
<reference evidence="1 2" key="1">
    <citation type="submission" date="2023-12" db="EMBL/GenBank/DDBJ databases">
        <title>Novel species of the genus Arcicella isolated from rivers.</title>
        <authorList>
            <person name="Lu H."/>
        </authorList>
    </citation>
    <scope>NUCLEOTIDE SEQUENCE [LARGE SCALE GENOMIC DNA]</scope>
    <source>
        <strain evidence="1 2">KCTC 23307</strain>
    </source>
</reference>
<proteinExistence type="predicted"/>
<name>A0ABU5Q6Q5_9BACT</name>
<keyword evidence="2" id="KW-1185">Reference proteome</keyword>
<accession>A0ABU5Q6Q5</accession>